<dbReference type="SUPFAM" id="SSF54523">
    <property type="entry name" value="Pili subunits"/>
    <property type="match status" value="1"/>
</dbReference>
<keyword evidence="3" id="KW-1185">Reference proteome</keyword>
<feature type="transmembrane region" description="Helical" evidence="1">
    <location>
        <begin position="20"/>
        <end position="38"/>
    </location>
</feature>
<dbReference type="InterPro" id="IPR012902">
    <property type="entry name" value="N_methyl_site"/>
</dbReference>
<sequence>MGDLQMMTQDRETGFTLIELIVVIVISGVLALVTSQLIQRPVEMYQDQSSRARLVDRADTALVRISRELRDALPNSVRITCGGRCLEFLHVTTGGRYRAAPVTDPLRLSFNPADGDSRFEVMGLLVDSGLIQTGAGVNDCRNLAASCLVIYNTGLIGSNAYNMDNAATITAVNTAGPITIDFNNAGMTAFPASSPDQRFYVVDTPITYLCDLAAGTIRRYQGYSIQSSQGAVDSHAELVSLTNPAESALLIDQVSACDFNYNPGTPTRNGLVSLEITVQEQSESITLMQQAHLANMP</sequence>
<comment type="caution">
    <text evidence="2">The sequence shown here is derived from an EMBL/GenBank/DDBJ whole genome shotgun (WGS) entry which is preliminary data.</text>
</comment>
<dbReference type="OrthoDB" id="9788802at2"/>
<name>A0A558DVL0_9GAMM</name>
<dbReference type="NCBIfam" id="TIGR02532">
    <property type="entry name" value="IV_pilin_GFxxxE"/>
    <property type="match status" value="1"/>
</dbReference>
<organism evidence="2 3">
    <name type="scientific">Sedimenticola selenatireducens</name>
    <dbReference type="NCBI Taxonomy" id="191960"/>
    <lineage>
        <taxon>Bacteria</taxon>
        <taxon>Pseudomonadati</taxon>
        <taxon>Pseudomonadota</taxon>
        <taxon>Gammaproteobacteria</taxon>
        <taxon>Chromatiales</taxon>
        <taxon>Sedimenticolaceae</taxon>
        <taxon>Sedimenticola</taxon>
    </lineage>
</organism>
<protein>
    <submittedName>
        <fullName evidence="2">Type II secretion system protein</fullName>
    </submittedName>
</protein>
<dbReference type="Proteomes" id="UP000316649">
    <property type="component" value="Unassembled WGS sequence"/>
</dbReference>
<dbReference type="Pfam" id="PF07963">
    <property type="entry name" value="N_methyl"/>
    <property type="match status" value="1"/>
</dbReference>
<evidence type="ECO:0000313" key="3">
    <source>
        <dbReference type="Proteomes" id="UP000316649"/>
    </source>
</evidence>
<evidence type="ECO:0000313" key="2">
    <source>
        <dbReference type="EMBL" id="TVO77647.1"/>
    </source>
</evidence>
<reference evidence="2 3" key="1">
    <citation type="submission" date="2019-07" db="EMBL/GenBank/DDBJ databases">
        <title>The pathways for chlorine oxyanion respiration interact through the shared metabolite chlorate.</title>
        <authorList>
            <person name="Barnum T.P."/>
            <person name="Cheng Y."/>
            <person name="Hill K.A."/>
            <person name="Lucas L.N."/>
            <person name="Carlson H.K."/>
            <person name="Coates J.D."/>
        </authorList>
    </citation>
    <scope>NUCLEOTIDE SEQUENCE [LARGE SCALE GENOMIC DNA]</scope>
    <source>
        <strain evidence="2 3">BK-1</strain>
    </source>
</reference>
<evidence type="ECO:0000256" key="1">
    <source>
        <dbReference type="SAM" id="Phobius"/>
    </source>
</evidence>
<dbReference type="PROSITE" id="PS00409">
    <property type="entry name" value="PROKAR_NTER_METHYL"/>
    <property type="match status" value="1"/>
</dbReference>
<dbReference type="Gene3D" id="3.30.700.10">
    <property type="entry name" value="Glycoprotein, Type 4 Pilin"/>
    <property type="match status" value="1"/>
</dbReference>
<dbReference type="AlphaFoldDB" id="A0A558DVL0"/>
<keyword evidence="1" id="KW-1133">Transmembrane helix</keyword>
<proteinExistence type="predicted"/>
<keyword evidence="1" id="KW-0812">Transmembrane</keyword>
<dbReference type="EMBL" id="VMNH01000004">
    <property type="protein sequence ID" value="TVO77647.1"/>
    <property type="molecule type" value="Genomic_DNA"/>
</dbReference>
<keyword evidence="1" id="KW-0472">Membrane</keyword>
<accession>A0A558DVL0</accession>
<gene>
    <name evidence="2" type="ORF">FHP88_02270</name>
</gene>
<dbReference type="InterPro" id="IPR045584">
    <property type="entry name" value="Pilin-like"/>
</dbReference>